<feature type="binding site" evidence="10">
    <location>
        <position position="125"/>
    </location>
    <ligand>
        <name>L-histidine</name>
        <dbReference type="ChEBI" id="CHEBI:57595"/>
    </ligand>
</feature>
<dbReference type="EC" id="6.1.1.21" evidence="9"/>
<dbReference type="EMBL" id="JABXWR010000001">
    <property type="protein sequence ID" value="NVO66035.1"/>
    <property type="molecule type" value="Genomic_DNA"/>
</dbReference>
<dbReference type="SUPFAM" id="SSF55681">
    <property type="entry name" value="Class II aaRS and biotin synthetases"/>
    <property type="match status" value="1"/>
</dbReference>
<comment type="caution">
    <text evidence="12">The sequence shown here is derived from an EMBL/GenBank/DDBJ whole genome shotgun (WGS) entry which is preliminary data.</text>
</comment>
<comment type="similarity">
    <text evidence="2 9">Belongs to the class-II aminoacyl-tRNA synthetase family.</text>
</comment>
<dbReference type="InterPro" id="IPR041715">
    <property type="entry name" value="HisRS-like_core"/>
</dbReference>
<dbReference type="InterPro" id="IPR033656">
    <property type="entry name" value="HisRS_anticodon"/>
</dbReference>
<reference evidence="12 13" key="1">
    <citation type="submission" date="2020-06" db="EMBL/GenBank/DDBJ databases">
        <title>Methanofollis fontis sp. nov., a methanogen isolated from marine sediments near a cold seep at Four-Way Closure Ridge offshore southwestern Taiwan.</title>
        <authorList>
            <person name="Chen S.-C."/>
            <person name="Teng N.-H."/>
            <person name="Lin Y.-S."/>
            <person name="Lai M.-C."/>
            <person name="Chen H.-H."/>
            <person name="Wang C.-C."/>
        </authorList>
    </citation>
    <scope>NUCLEOTIDE SEQUENCE [LARGE SCALE GENOMIC DNA]</scope>
    <source>
        <strain evidence="12 13">DSM 2702</strain>
    </source>
</reference>
<evidence type="ECO:0000256" key="7">
    <source>
        <dbReference type="ARBA" id="ARBA00023146"/>
    </source>
</evidence>
<dbReference type="InterPro" id="IPR036621">
    <property type="entry name" value="Anticodon-bd_dom_sf"/>
</dbReference>
<keyword evidence="9" id="KW-0963">Cytoplasm</keyword>
<dbReference type="GO" id="GO:0004821">
    <property type="term" value="F:histidine-tRNA ligase activity"/>
    <property type="evidence" value="ECO:0007669"/>
    <property type="project" value="UniProtKB-UniRule"/>
</dbReference>
<accession>A0A7K4HL92</accession>
<evidence type="ECO:0000256" key="4">
    <source>
        <dbReference type="ARBA" id="ARBA00022741"/>
    </source>
</evidence>
<dbReference type="InterPro" id="IPR006195">
    <property type="entry name" value="aa-tRNA-synth_II"/>
</dbReference>
<comment type="catalytic activity">
    <reaction evidence="8 9">
        <text>tRNA(His) + L-histidine + ATP = L-histidyl-tRNA(His) + AMP + diphosphate + H(+)</text>
        <dbReference type="Rhea" id="RHEA:17313"/>
        <dbReference type="Rhea" id="RHEA-COMP:9665"/>
        <dbReference type="Rhea" id="RHEA-COMP:9689"/>
        <dbReference type="ChEBI" id="CHEBI:15378"/>
        <dbReference type="ChEBI" id="CHEBI:30616"/>
        <dbReference type="ChEBI" id="CHEBI:33019"/>
        <dbReference type="ChEBI" id="CHEBI:57595"/>
        <dbReference type="ChEBI" id="CHEBI:78442"/>
        <dbReference type="ChEBI" id="CHEBI:78527"/>
        <dbReference type="ChEBI" id="CHEBI:456215"/>
        <dbReference type="EC" id="6.1.1.21"/>
    </reaction>
</comment>
<dbReference type="CDD" id="cd00773">
    <property type="entry name" value="HisRS-like_core"/>
    <property type="match status" value="1"/>
</dbReference>
<dbReference type="PIRSF" id="PIRSF001549">
    <property type="entry name" value="His-tRNA_synth"/>
    <property type="match status" value="1"/>
</dbReference>
<feature type="binding site" evidence="10">
    <location>
        <position position="107"/>
    </location>
    <ligand>
        <name>L-histidine</name>
        <dbReference type="ChEBI" id="CHEBI:57595"/>
    </ligand>
</feature>
<evidence type="ECO:0000256" key="10">
    <source>
        <dbReference type="PIRSR" id="PIRSR001549-1"/>
    </source>
</evidence>
<evidence type="ECO:0000259" key="11">
    <source>
        <dbReference type="PROSITE" id="PS50862"/>
    </source>
</evidence>
<feature type="binding site" evidence="10">
    <location>
        <position position="121"/>
    </location>
    <ligand>
        <name>L-histidine</name>
        <dbReference type="ChEBI" id="CHEBI:57595"/>
    </ligand>
</feature>
<keyword evidence="6 9" id="KW-0648">Protein biosynthesis</keyword>
<dbReference type="SUPFAM" id="SSF52954">
    <property type="entry name" value="Class II aaRS ABD-related"/>
    <property type="match status" value="1"/>
</dbReference>
<dbReference type="NCBIfam" id="TIGR00442">
    <property type="entry name" value="hisS"/>
    <property type="match status" value="1"/>
</dbReference>
<keyword evidence="13" id="KW-1185">Reference proteome</keyword>
<feature type="binding site" evidence="10">
    <location>
        <begin position="257"/>
        <end position="258"/>
    </location>
    <ligand>
        <name>L-histidine</name>
        <dbReference type="ChEBI" id="CHEBI:57595"/>
    </ligand>
</feature>
<keyword evidence="4 9" id="KW-0547">Nucleotide-binding</keyword>
<dbReference type="Gene3D" id="3.40.50.800">
    <property type="entry name" value="Anticodon-binding domain"/>
    <property type="match status" value="1"/>
</dbReference>
<protein>
    <recommendedName>
        <fullName evidence="9">Histidine--tRNA ligase</fullName>
        <ecNumber evidence="9">6.1.1.21</ecNumber>
    </recommendedName>
    <alternativeName>
        <fullName evidence="9">Histidyl-tRNA synthetase</fullName>
        <shortName evidence="9">HisRS</shortName>
    </alternativeName>
</protein>
<dbReference type="PANTHER" id="PTHR43707:SF1">
    <property type="entry name" value="HISTIDINE--TRNA LIGASE, MITOCHONDRIAL-RELATED"/>
    <property type="match status" value="1"/>
</dbReference>
<dbReference type="GO" id="GO:0005524">
    <property type="term" value="F:ATP binding"/>
    <property type="evidence" value="ECO:0007669"/>
    <property type="project" value="UniProtKB-UniRule"/>
</dbReference>
<evidence type="ECO:0000256" key="3">
    <source>
        <dbReference type="ARBA" id="ARBA00022598"/>
    </source>
</evidence>
<comment type="subcellular location">
    <subcellularLocation>
        <location evidence="1 9">Cytoplasm</location>
    </subcellularLocation>
</comment>
<dbReference type="GO" id="GO:0005737">
    <property type="term" value="C:cytoplasm"/>
    <property type="evidence" value="ECO:0007669"/>
    <property type="project" value="UniProtKB-SubCell"/>
</dbReference>
<keyword evidence="7 9" id="KW-0030">Aminoacyl-tRNA synthetase</keyword>
<feature type="domain" description="Aminoacyl-transfer RNA synthetases class-II family profile" evidence="11">
    <location>
        <begin position="32"/>
        <end position="325"/>
    </location>
</feature>
<dbReference type="PROSITE" id="PS50862">
    <property type="entry name" value="AA_TRNA_LIGASE_II"/>
    <property type="match status" value="1"/>
</dbReference>
<evidence type="ECO:0000256" key="1">
    <source>
        <dbReference type="ARBA" id="ARBA00004496"/>
    </source>
</evidence>
<keyword evidence="5 9" id="KW-0067">ATP-binding</keyword>
<evidence type="ECO:0000313" key="12">
    <source>
        <dbReference type="EMBL" id="NVO66035.1"/>
    </source>
</evidence>
<evidence type="ECO:0000313" key="13">
    <source>
        <dbReference type="Proteomes" id="UP000570823"/>
    </source>
</evidence>
<dbReference type="Pfam" id="PF13393">
    <property type="entry name" value="tRNA-synt_His"/>
    <property type="match status" value="1"/>
</dbReference>
<sequence>MLQKPRGTRDFLPDEMAQRRAAEAKMRDAAGRWGYGEVCTPTFEHIELFTMRSGENIRQEMYTFEDKGGRQMTLRPEVTASVARMFVNEGRSIPKPVRWYYVADCFRYERPQKGRYRQFWQFGVELIGADSAAADAEVIMVADDLLRSVGLDYDLKVGFLAPMKHLLAGVDPALQRQVMGYLDKRDLEGLAACLQSCGQADLESSLSGLVSCADPEEAFEICGEIPEADRIRGIFSVLEGEEIEYAVNFGIARGLDYYTGMVFEGFAHNLGAENQVVGGGNYRLAHLFGGEDTASCGFAIGFDRVMVSLGEIEAPRPPVVAVLAPAEMQVHAFAVAREIRAAGVRAEVNLLERGIGAQLSHAAKGADYACIVGKREAEAGTVTLKDLHAGEQREMTVASAIAEVTGSGAR</sequence>
<dbReference type="PANTHER" id="PTHR43707">
    <property type="entry name" value="HISTIDYL-TRNA SYNTHETASE"/>
    <property type="match status" value="1"/>
</dbReference>
<feature type="binding site" evidence="10">
    <location>
        <begin position="77"/>
        <end position="79"/>
    </location>
    <ligand>
        <name>L-histidine</name>
        <dbReference type="ChEBI" id="CHEBI:57595"/>
    </ligand>
</feature>
<organism evidence="12 13">
    <name type="scientific">Methanofollis tationis</name>
    <dbReference type="NCBI Taxonomy" id="81417"/>
    <lineage>
        <taxon>Archaea</taxon>
        <taxon>Methanobacteriati</taxon>
        <taxon>Methanobacteriota</taxon>
        <taxon>Stenosarchaea group</taxon>
        <taxon>Methanomicrobia</taxon>
        <taxon>Methanomicrobiales</taxon>
        <taxon>Methanomicrobiaceae</taxon>
        <taxon>Methanofollis</taxon>
    </lineage>
</organism>
<dbReference type="HAMAP" id="MF_00127">
    <property type="entry name" value="His_tRNA_synth"/>
    <property type="match status" value="1"/>
</dbReference>
<dbReference type="GO" id="GO:0006427">
    <property type="term" value="P:histidyl-tRNA aminoacylation"/>
    <property type="evidence" value="ECO:0007669"/>
    <property type="project" value="UniProtKB-UniRule"/>
</dbReference>
<dbReference type="InterPro" id="IPR004154">
    <property type="entry name" value="Anticodon-bd"/>
</dbReference>
<evidence type="ECO:0000256" key="6">
    <source>
        <dbReference type="ARBA" id="ARBA00022917"/>
    </source>
</evidence>
<evidence type="ECO:0000256" key="9">
    <source>
        <dbReference type="HAMAP-Rule" id="MF_00127"/>
    </source>
</evidence>
<dbReference type="RefSeq" id="WP_176787626.1">
    <property type="nucleotide sequence ID" value="NZ_JABXWR010000001.1"/>
</dbReference>
<proteinExistence type="inferred from homology"/>
<evidence type="ECO:0000256" key="5">
    <source>
        <dbReference type="ARBA" id="ARBA00022840"/>
    </source>
</evidence>
<dbReference type="CDD" id="cd00859">
    <property type="entry name" value="HisRS_anticodon"/>
    <property type="match status" value="1"/>
</dbReference>
<evidence type="ECO:0000256" key="2">
    <source>
        <dbReference type="ARBA" id="ARBA00008226"/>
    </source>
</evidence>
<feature type="binding site" evidence="10">
    <location>
        <position position="253"/>
    </location>
    <ligand>
        <name>L-histidine</name>
        <dbReference type="ChEBI" id="CHEBI:57595"/>
    </ligand>
</feature>
<dbReference type="InterPro" id="IPR045864">
    <property type="entry name" value="aa-tRNA-synth_II/BPL/LPL"/>
</dbReference>
<evidence type="ECO:0000256" key="8">
    <source>
        <dbReference type="ARBA" id="ARBA00047639"/>
    </source>
</evidence>
<dbReference type="Pfam" id="PF03129">
    <property type="entry name" value="HGTP_anticodon"/>
    <property type="match status" value="1"/>
</dbReference>
<gene>
    <name evidence="9" type="primary">hisS</name>
    <name evidence="12" type="ORF">HWN36_01595</name>
</gene>
<dbReference type="InterPro" id="IPR015807">
    <property type="entry name" value="His-tRNA-ligase"/>
</dbReference>
<dbReference type="Gene3D" id="3.30.930.10">
    <property type="entry name" value="Bira Bifunctional Protein, Domain 2"/>
    <property type="match status" value="1"/>
</dbReference>
<dbReference type="OrthoDB" id="8659at2157"/>
<dbReference type="AlphaFoldDB" id="A0A7K4HL92"/>
<dbReference type="Proteomes" id="UP000570823">
    <property type="component" value="Unassembled WGS sequence"/>
</dbReference>
<keyword evidence="3 9" id="KW-0436">Ligase</keyword>
<dbReference type="InterPro" id="IPR004516">
    <property type="entry name" value="HisRS/HisZ"/>
</dbReference>
<name>A0A7K4HL92_9EURY</name>